<dbReference type="InterPro" id="IPR037522">
    <property type="entry name" value="HD_GYP_dom"/>
</dbReference>
<dbReference type="InterPro" id="IPR006675">
    <property type="entry name" value="HDIG_dom"/>
</dbReference>
<dbReference type="EMBL" id="BARV01014773">
    <property type="protein sequence ID" value="GAI23008.1"/>
    <property type="molecule type" value="Genomic_DNA"/>
</dbReference>
<dbReference type="NCBIfam" id="TIGR00277">
    <property type="entry name" value="HDIG"/>
    <property type="match status" value="1"/>
</dbReference>
<dbReference type="AlphaFoldDB" id="X1LVD4"/>
<evidence type="ECO:0000259" key="1">
    <source>
        <dbReference type="PROSITE" id="PS51832"/>
    </source>
</evidence>
<gene>
    <name evidence="2" type="ORF">S06H3_25640</name>
</gene>
<proteinExistence type="predicted"/>
<reference evidence="2" key="1">
    <citation type="journal article" date="2014" name="Front. Microbiol.">
        <title>High frequency of phylogenetically diverse reductive dehalogenase-homologous genes in deep subseafloor sedimentary metagenomes.</title>
        <authorList>
            <person name="Kawai M."/>
            <person name="Futagami T."/>
            <person name="Toyoda A."/>
            <person name="Takaki Y."/>
            <person name="Nishi S."/>
            <person name="Hori S."/>
            <person name="Arai W."/>
            <person name="Tsubouchi T."/>
            <person name="Morono Y."/>
            <person name="Uchiyama I."/>
            <person name="Ito T."/>
            <person name="Fujiyama A."/>
            <person name="Inagaki F."/>
            <person name="Takami H."/>
        </authorList>
    </citation>
    <scope>NUCLEOTIDE SEQUENCE</scope>
    <source>
        <strain evidence="2">Expedition CK06-06</strain>
    </source>
</reference>
<name>X1LVD4_9ZZZZ</name>
<sequence>IIGTSALLHDIGKCAIPWYSLNKIAPLDDLDWEILQVHPIEGAKMLRKLRLDEEAEIAKNHHERIDGSGYPEGKKDFITFKRQYLCYS</sequence>
<comment type="caution">
    <text evidence="2">The sequence shown here is derived from an EMBL/GenBank/DDBJ whole genome shotgun (WGS) entry which is preliminary data.</text>
</comment>
<feature type="domain" description="HD-GYP" evidence="1">
    <location>
        <begin position="1"/>
        <end position="88"/>
    </location>
</feature>
<dbReference type="Gene3D" id="1.10.3210.10">
    <property type="entry name" value="Hypothetical protein af1432"/>
    <property type="match status" value="1"/>
</dbReference>
<dbReference type="Pfam" id="PF13487">
    <property type="entry name" value="HD_5"/>
    <property type="match status" value="1"/>
</dbReference>
<accession>X1LVD4</accession>
<dbReference type="CDD" id="cd00077">
    <property type="entry name" value="HDc"/>
    <property type="match status" value="1"/>
</dbReference>
<dbReference type="PANTHER" id="PTHR43155:SF2">
    <property type="entry name" value="CYCLIC DI-GMP PHOSPHODIESTERASE PA4108"/>
    <property type="match status" value="1"/>
</dbReference>
<organism evidence="2">
    <name type="scientific">marine sediment metagenome</name>
    <dbReference type="NCBI Taxonomy" id="412755"/>
    <lineage>
        <taxon>unclassified sequences</taxon>
        <taxon>metagenomes</taxon>
        <taxon>ecological metagenomes</taxon>
    </lineage>
</organism>
<protein>
    <recommendedName>
        <fullName evidence="1">HD-GYP domain-containing protein</fullName>
    </recommendedName>
</protein>
<evidence type="ECO:0000313" key="2">
    <source>
        <dbReference type="EMBL" id="GAI23008.1"/>
    </source>
</evidence>
<dbReference type="InterPro" id="IPR003607">
    <property type="entry name" value="HD/PDEase_dom"/>
</dbReference>
<dbReference type="SUPFAM" id="SSF109604">
    <property type="entry name" value="HD-domain/PDEase-like"/>
    <property type="match status" value="1"/>
</dbReference>
<dbReference type="PROSITE" id="PS51832">
    <property type="entry name" value="HD_GYP"/>
    <property type="match status" value="1"/>
</dbReference>
<feature type="non-terminal residue" evidence="2">
    <location>
        <position position="1"/>
    </location>
</feature>
<dbReference type="PANTHER" id="PTHR43155">
    <property type="entry name" value="CYCLIC DI-GMP PHOSPHODIESTERASE PA4108-RELATED"/>
    <property type="match status" value="1"/>
</dbReference>